<evidence type="ECO:0000313" key="1">
    <source>
        <dbReference type="EMBL" id="ROR41067.1"/>
    </source>
</evidence>
<proteinExistence type="predicted"/>
<gene>
    <name evidence="1" type="ORF">EDC58_0551</name>
</gene>
<organism evidence="1 2">
    <name type="scientific">Caminibacter pacificus</name>
    <dbReference type="NCBI Taxonomy" id="1424653"/>
    <lineage>
        <taxon>Bacteria</taxon>
        <taxon>Pseudomonadati</taxon>
        <taxon>Campylobacterota</taxon>
        <taxon>Epsilonproteobacteria</taxon>
        <taxon>Nautiliales</taxon>
        <taxon>Nautiliaceae</taxon>
        <taxon>Caminibacter</taxon>
    </lineage>
</organism>
<dbReference type="AlphaFoldDB" id="A0AAJ4RE02"/>
<comment type="caution">
    <text evidence="1">The sequence shown here is derived from an EMBL/GenBank/DDBJ whole genome shotgun (WGS) entry which is preliminary data.</text>
</comment>
<protein>
    <submittedName>
        <fullName evidence="1">Uncharacterized protein</fullName>
    </submittedName>
</protein>
<accession>A0AAJ4RE02</accession>
<dbReference type="RefSeq" id="WP_123351965.1">
    <property type="nucleotide sequence ID" value="NZ_RJVK01000001.1"/>
</dbReference>
<name>A0AAJ4RE02_9BACT</name>
<evidence type="ECO:0000313" key="2">
    <source>
        <dbReference type="Proteomes" id="UP000272781"/>
    </source>
</evidence>
<reference evidence="1 2" key="1">
    <citation type="submission" date="2018-11" db="EMBL/GenBank/DDBJ databases">
        <title>Genomic Encyclopedia of Type Strains, Phase IV (KMG-IV): sequencing the most valuable type-strain genomes for metagenomic binning, comparative biology and taxonomic classification.</title>
        <authorList>
            <person name="Goeker M."/>
        </authorList>
    </citation>
    <scope>NUCLEOTIDE SEQUENCE [LARGE SCALE GENOMIC DNA]</scope>
    <source>
        <strain evidence="1 2">DSM 27783</strain>
    </source>
</reference>
<dbReference type="EMBL" id="RJVK01000001">
    <property type="protein sequence ID" value="ROR41067.1"/>
    <property type="molecule type" value="Genomic_DNA"/>
</dbReference>
<dbReference type="Proteomes" id="UP000272781">
    <property type="component" value="Unassembled WGS sequence"/>
</dbReference>
<sequence length="329" mass="39711">MSDFKAYIKKCEYGWIEFYINDIKIYISFAYNPLFEIKESLEKLICGCENITFEIDEEGNEKRFEFFYSKPYFYYDDRYVLKIFDDDELIFEKRLSKEKFVSEIYKTFMLYAYSDKYNEKECESFSVIDAVRKLIGKDLSQYEIIKLLFDKYKDLKYFLGGLEKYLFELEKFDIDELIYLAKKENLKTKIPVSIYDENTSIETKINVILDLLYEEIYSVHYEFNLKAFYSKKIEDCFLYKTKQDLKHIDTFEIVNIGNKNVALINNIPFLLKEGFECNVNAKIINSKIDLFIKDDEVKLCNILEGDYYYFLEVDDYIFKIEKENFKVKI</sequence>